<feature type="non-terminal residue" evidence="2">
    <location>
        <position position="1"/>
    </location>
</feature>
<dbReference type="Proteomes" id="UP000518887">
    <property type="component" value="Unassembled WGS sequence"/>
</dbReference>
<evidence type="ECO:0000313" key="3">
    <source>
        <dbReference type="Proteomes" id="UP000518887"/>
    </source>
</evidence>
<sequence>DDWIDYYNTERYQWQLAKLSPDEYYKYFTTGIYPLKKENPTDI</sequence>
<name>A0A7W8GC14_9SPIR</name>
<reference evidence="2 3" key="1">
    <citation type="submission" date="2020-08" db="EMBL/GenBank/DDBJ databases">
        <title>Genomic Encyclopedia of Type Strains, Phase IV (KMG-IV): sequencing the most valuable type-strain genomes for metagenomic binning, comparative biology and taxonomic classification.</title>
        <authorList>
            <person name="Goeker M."/>
        </authorList>
    </citation>
    <scope>NUCLEOTIDE SEQUENCE [LARGE SCALE GENOMIC DNA]</scope>
    <source>
        <strain evidence="2 3">DSM 103462</strain>
    </source>
</reference>
<accession>A0A7W8GC14</accession>
<dbReference type="AlphaFoldDB" id="A0A7W8GC14"/>
<protein>
    <submittedName>
        <fullName evidence="2">Transposase InsO family protein</fullName>
    </submittedName>
</protein>
<dbReference type="GO" id="GO:0015074">
    <property type="term" value="P:DNA integration"/>
    <property type="evidence" value="ECO:0007669"/>
    <property type="project" value="InterPro"/>
</dbReference>
<organism evidence="2 3">
    <name type="scientific">Treponema ruminis</name>
    <dbReference type="NCBI Taxonomy" id="744515"/>
    <lineage>
        <taxon>Bacteria</taxon>
        <taxon>Pseudomonadati</taxon>
        <taxon>Spirochaetota</taxon>
        <taxon>Spirochaetia</taxon>
        <taxon>Spirochaetales</taxon>
        <taxon>Treponemataceae</taxon>
        <taxon>Treponema</taxon>
    </lineage>
</organism>
<evidence type="ECO:0000313" key="1">
    <source>
        <dbReference type="EMBL" id="MBB5227057.1"/>
    </source>
</evidence>
<gene>
    <name evidence="1" type="ORF">HNP76_002445</name>
    <name evidence="2" type="ORF">HNP76_002844</name>
</gene>
<dbReference type="EMBL" id="JACHFQ010000012">
    <property type="protein sequence ID" value="MBB5227444.1"/>
    <property type="molecule type" value="Genomic_DNA"/>
</dbReference>
<proteinExistence type="predicted"/>
<evidence type="ECO:0000313" key="2">
    <source>
        <dbReference type="EMBL" id="MBB5227444.1"/>
    </source>
</evidence>
<dbReference type="EMBL" id="JACHFQ010000007">
    <property type="protein sequence ID" value="MBB5227057.1"/>
    <property type="molecule type" value="Genomic_DNA"/>
</dbReference>
<keyword evidence="3" id="KW-1185">Reference proteome</keyword>
<comment type="caution">
    <text evidence="2">The sequence shown here is derived from an EMBL/GenBank/DDBJ whole genome shotgun (WGS) entry which is preliminary data.</text>
</comment>